<dbReference type="NCBIfam" id="NF038402">
    <property type="entry name" value="TroA_like"/>
    <property type="match status" value="1"/>
</dbReference>
<keyword evidence="1 2" id="KW-0732">Signal</keyword>
<dbReference type="Proteomes" id="UP000005555">
    <property type="component" value="Unassembled WGS sequence"/>
</dbReference>
<comment type="caution">
    <text evidence="4">The sequence shown here is derived from an EMBL/GenBank/DDBJ whole genome shotgun (WGS) entry which is preliminary data.</text>
</comment>
<gene>
    <name evidence="4" type="ORF">GB2207_06518</name>
</gene>
<keyword evidence="5" id="KW-1185">Reference proteome</keyword>
<dbReference type="InterPro" id="IPR050902">
    <property type="entry name" value="ABC_Transporter_SBP"/>
</dbReference>
<dbReference type="PROSITE" id="PS50983">
    <property type="entry name" value="FE_B12_PBP"/>
    <property type="match status" value="1"/>
</dbReference>
<dbReference type="CDD" id="cd01144">
    <property type="entry name" value="BtuF"/>
    <property type="match status" value="1"/>
</dbReference>
<name>Q1YQS7_9GAMM</name>
<evidence type="ECO:0000256" key="2">
    <source>
        <dbReference type="SAM" id="SignalP"/>
    </source>
</evidence>
<organism evidence="4 5">
    <name type="scientific">gamma proteobacterium HTCC2207</name>
    <dbReference type="NCBI Taxonomy" id="314287"/>
    <lineage>
        <taxon>Bacteria</taxon>
        <taxon>Pseudomonadati</taxon>
        <taxon>Pseudomonadota</taxon>
        <taxon>Gammaproteobacteria</taxon>
        <taxon>Cellvibrionales</taxon>
        <taxon>Porticoccaceae</taxon>
        <taxon>SAR92 clade</taxon>
    </lineage>
</organism>
<dbReference type="HOGENOM" id="CLU_038034_2_5_6"/>
<evidence type="ECO:0000256" key="1">
    <source>
        <dbReference type="ARBA" id="ARBA00022729"/>
    </source>
</evidence>
<dbReference type="Pfam" id="PF01497">
    <property type="entry name" value="Peripla_BP_2"/>
    <property type="match status" value="1"/>
</dbReference>
<dbReference type="SUPFAM" id="SSF53807">
    <property type="entry name" value="Helical backbone' metal receptor"/>
    <property type="match status" value="1"/>
</dbReference>
<dbReference type="EMBL" id="AAPI01000006">
    <property type="protein sequence ID" value="EAS46484.1"/>
    <property type="molecule type" value="Genomic_DNA"/>
</dbReference>
<feature type="chain" id="PRO_5004198151" evidence="2">
    <location>
        <begin position="25"/>
        <end position="296"/>
    </location>
</feature>
<dbReference type="PANTHER" id="PTHR30535">
    <property type="entry name" value="VITAMIN B12-BINDING PROTEIN"/>
    <property type="match status" value="1"/>
</dbReference>
<evidence type="ECO:0000313" key="5">
    <source>
        <dbReference type="Proteomes" id="UP000005555"/>
    </source>
</evidence>
<feature type="signal peptide" evidence="2">
    <location>
        <begin position="1"/>
        <end position="24"/>
    </location>
</feature>
<proteinExistence type="predicted"/>
<accession>Q1YQS7</accession>
<sequence>MKNLQHSLNLILLLGAVFCPFSLAAEISIEDDFGNRLVLQQPAQRIISLAPNITEVLFHIGAGEQIVGADEYSNYPEQAKQILRVNNHAAANYELILSLQPDLVIAWQSGNGDKIINRIRQLGIPVFVIETRSLEDIPNLFTRFGALSGHAENAEQKAESFSRRLSLLREQNSAKSEVRTFYQIWDEPLITLNGAHMVSSVIELCGGRNIFADAIPLVPYVNIESIVAADPQVIIAGGSKEEKPHWFNSWRKWGQISAVRNQQVYLIGADLMQRHSVRILDGAELMCDYLQRAREK</sequence>
<dbReference type="GO" id="GO:0071281">
    <property type="term" value="P:cellular response to iron ion"/>
    <property type="evidence" value="ECO:0007669"/>
    <property type="project" value="TreeGrafter"/>
</dbReference>
<dbReference type="eggNOG" id="COG0614">
    <property type="taxonomic scope" value="Bacteria"/>
</dbReference>
<dbReference type="Gene3D" id="3.40.50.1980">
    <property type="entry name" value="Nitrogenase molybdenum iron protein domain"/>
    <property type="match status" value="2"/>
</dbReference>
<feature type="domain" description="Fe/B12 periplasmic-binding" evidence="3">
    <location>
        <begin position="45"/>
        <end position="296"/>
    </location>
</feature>
<dbReference type="STRING" id="314287.GB2207_06518"/>
<reference evidence="4 5" key="1">
    <citation type="submission" date="2006-03" db="EMBL/GenBank/DDBJ databases">
        <authorList>
            <person name="Giovannoni S.J."/>
            <person name="Cho J.-C."/>
            <person name="Ferriera S."/>
            <person name="Johnson J."/>
            <person name="Kravitz S."/>
            <person name="Halpern A."/>
            <person name="Remington K."/>
            <person name="Beeson K."/>
            <person name="Tran B."/>
            <person name="Rogers Y.-H."/>
            <person name="Friedman R."/>
            <person name="Venter J.C."/>
        </authorList>
    </citation>
    <scope>NUCLEOTIDE SEQUENCE [LARGE SCALE GENOMIC DNA]</scope>
    <source>
        <strain evidence="4 5">HTCC2207</strain>
    </source>
</reference>
<dbReference type="PANTHER" id="PTHR30535:SF34">
    <property type="entry name" value="MOLYBDATE-BINDING PROTEIN MOLA"/>
    <property type="match status" value="1"/>
</dbReference>
<dbReference type="InterPro" id="IPR002491">
    <property type="entry name" value="ABC_transptr_periplasmic_BD"/>
</dbReference>
<dbReference type="AlphaFoldDB" id="Q1YQS7"/>
<evidence type="ECO:0000259" key="3">
    <source>
        <dbReference type="PROSITE" id="PS50983"/>
    </source>
</evidence>
<evidence type="ECO:0000313" key="4">
    <source>
        <dbReference type="EMBL" id="EAS46484.1"/>
    </source>
</evidence>
<protein>
    <submittedName>
        <fullName evidence="4">Probable substrate-binding periplasmic (PBP) ABC transporter protein</fullName>
    </submittedName>
</protein>
<dbReference type="InterPro" id="IPR054828">
    <property type="entry name" value="Vit_B12_bind_prot"/>
</dbReference>